<keyword evidence="6" id="KW-1185">Reference proteome</keyword>
<evidence type="ECO:0000313" key="5">
    <source>
        <dbReference type="EMBL" id="BBB31081.1"/>
    </source>
</evidence>
<evidence type="ECO:0000256" key="3">
    <source>
        <dbReference type="ARBA" id="ARBA00023136"/>
    </source>
</evidence>
<keyword evidence="3 4" id="KW-0472">Membrane</keyword>
<keyword evidence="1 4" id="KW-0812">Transmembrane</keyword>
<dbReference type="KEGG" id="njp:NEJAP_3143"/>
<keyword evidence="2 4" id="KW-1133">Transmembrane helix</keyword>
<dbReference type="RefSeq" id="WP_201348211.1">
    <property type="nucleotide sequence ID" value="NZ_AP014546.1"/>
</dbReference>
<dbReference type="AlphaFoldDB" id="A0A7R6SX37"/>
<dbReference type="Proteomes" id="UP000595332">
    <property type="component" value="Chromosome"/>
</dbReference>
<name>A0A7R6SX37_9GAMM</name>
<feature type="transmembrane region" description="Helical" evidence="4">
    <location>
        <begin position="209"/>
        <end position="232"/>
    </location>
</feature>
<feature type="transmembrane region" description="Helical" evidence="4">
    <location>
        <begin position="137"/>
        <end position="160"/>
    </location>
</feature>
<feature type="transmembrane region" description="Helical" evidence="4">
    <location>
        <begin position="15"/>
        <end position="40"/>
    </location>
</feature>
<evidence type="ECO:0000256" key="4">
    <source>
        <dbReference type="SAM" id="Phobius"/>
    </source>
</evidence>
<protein>
    <submittedName>
        <fullName evidence="5">MFS transporter</fullName>
    </submittedName>
</protein>
<gene>
    <name evidence="5" type="ORF">NEJAP_3143</name>
</gene>
<dbReference type="GO" id="GO:0022857">
    <property type="term" value="F:transmembrane transporter activity"/>
    <property type="evidence" value="ECO:0007669"/>
    <property type="project" value="InterPro"/>
</dbReference>
<organism evidence="5 6">
    <name type="scientific">Neptunomonas japonica JAMM 1380</name>
    <dbReference type="NCBI Taxonomy" id="1441457"/>
    <lineage>
        <taxon>Bacteria</taxon>
        <taxon>Pseudomonadati</taxon>
        <taxon>Pseudomonadota</taxon>
        <taxon>Gammaproteobacteria</taxon>
        <taxon>Oceanospirillales</taxon>
        <taxon>Oceanospirillaceae</taxon>
        <taxon>Neptunomonas</taxon>
    </lineage>
</organism>
<feature type="transmembrane region" description="Helical" evidence="4">
    <location>
        <begin position="166"/>
        <end position="189"/>
    </location>
</feature>
<evidence type="ECO:0000256" key="2">
    <source>
        <dbReference type="ARBA" id="ARBA00022989"/>
    </source>
</evidence>
<reference evidence="5 6" key="1">
    <citation type="journal article" date="2008" name="Int. J. Syst. Evol. Microbiol.">
        <title>Neptunomonas japonica sp. nov., an Osedax japonicus symbiont-like bacterium isolated from sediment adjacent to sperm whale carcasses off Kagoshima, Japan.</title>
        <authorList>
            <person name="Miyazaki M."/>
            <person name="Nogi Y."/>
            <person name="Fujiwara Y."/>
            <person name="Kawato M."/>
            <person name="Kubokawa K."/>
            <person name="Horikoshi K."/>
        </authorList>
    </citation>
    <scope>NUCLEOTIDE SEQUENCE [LARGE SCALE GENOMIC DNA]</scope>
    <source>
        <strain evidence="5 6">JAMM 1380</strain>
    </source>
</reference>
<feature type="transmembrane region" description="Helical" evidence="4">
    <location>
        <begin position="61"/>
        <end position="89"/>
    </location>
</feature>
<dbReference type="InterPro" id="IPR011701">
    <property type="entry name" value="MFS"/>
</dbReference>
<feature type="transmembrane region" description="Helical" evidence="4">
    <location>
        <begin position="331"/>
        <end position="354"/>
    </location>
</feature>
<evidence type="ECO:0000313" key="6">
    <source>
        <dbReference type="Proteomes" id="UP000595332"/>
    </source>
</evidence>
<sequence length="397" mass="43725">MDAQDHQPRWRKPTVLLFVMAAAMPFSMGTWMALINNFSIEYAQFDGSDMGILQSVREVPGFLSFAVIFLLLIIKEQTLAVVALALLGLGTALTGLLPSFMGLCFTTVLMSVGFHYFETVNQSLQLQWLTKEEAPKIMGKLIAMGSACALTAYGIVYIGLEYFGLSMVWIYLVGGGITFLLAMVAWGFFPHFPEKVEQRKKLFLKQRYWLYYALVFMSGARRQIFVVFAGFLMVEKFGFSAAEITLMFLANMAINIVLAPLIGKLIAHWGERRALTFEYIGLIGVFSAYALVDSALWGATLYIIDHLFFAMAIAIKTYFQKIASPEDIAPTAGVSFTINHIAAVIIPASFGLLWLISPSIVFYAGATMAGISLILAQLVPDSPVDGAETRITQPASA</sequence>
<evidence type="ECO:0000256" key="1">
    <source>
        <dbReference type="ARBA" id="ARBA00022692"/>
    </source>
</evidence>
<feature type="transmembrane region" description="Helical" evidence="4">
    <location>
        <begin position="95"/>
        <end position="117"/>
    </location>
</feature>
<dbReference type="Gene3D" id="1.20.1250.20">
    <property type="entry name" value="MFS general substrate transporter like domains"/>
    <property type="match status" value="2"/>
</dbReference>
<dbReference type="InterPro" id="IPR036259">
    <property type="entry name" value="MFS_trans_sf"/>
</dbReference>
<dbReference type="EMBL" id="AP014546">
    <property type="protein sequence ID" value="BBB31081.1"/>
    <property type="molecule type" value="Genomic_DNA"/>
</dbReference>
<dbReference type="SUPFAM" id="SSF103473">
    <property type="entry name" value="MFS general substrate transporter"/>
    <property type="match status" value="1"/>
</dbReference>
<accession>A0A7R6SX37</accession>
<proteinExistence type="predicted"/>
<feature type="transmembrane region" description="Helical" evidence="4">
    <location>
        <begin position="244"/>
        <end position="262"/>
    </location>
</feature>
<dbReference type="Pfam" id="PF07690">
    <property type="entry name" value="MFS_1"/>
    <property type="match status" value="1"/>
</dbReference>